<comment type="caution">
    <text evidence="2">The sequence shown here is derived from an EMBL/GenBank/DDBJ whole genome shotgun (WGS) entry which is preliminary data.</text>
</comment>
<evidence type="ECO:0000313" key="3">
    <source>
        <dbReference type="Proteomes" id="UP000058636"/>
    </source>
</evidence>
<dbReference type="Proteomes" id="UP000058636">
    <property type="component" value="Unassembled WGS sequence"/>
</dbReference>
<dbReference type="InterPro" id="IPR036163">
    <property type="entry name" value="HMA_dom_sf"/>
</dbReference>
<proteinExistence type="predicted"/>
<dbReference type="EMBL" id="LGFG01000011">
    <property type="protein sequence ID" value="KUK23631.1"/>
    <property type="molecule type" value="Genomic_DNA"/>
</dbReference>
<feature type="domain" description="HMA" evidence="1">
    <location>
        <begin position="12"/>
        <end position="60"/>
    </location>
</feature>
<evidence type="ECO:0000259" key="1">
    <source>
        <dbReference type="Pfam" id="PF00403"/>
    </source>
</evidence>
<dbReference type="SUPFAM" id="SSF55008">
    <property type="entry name" value="HMA, heavy metal-associated domain"/>
    <property type="match status" value="1"/>
</dbReference>
<reference evidence="2 3" key="1">
    <citation type="journal article" date="2015" name="MBio">
        <title>Genome-Resolved Metagenomic Analysis Reveals Roles for Candidate Phyla and Other Microbial Community Members in Biogeochemical Transformations in Oil Reservoirs.</title>
        <authorList>
            <person name="Hu P."/>
            <person name="Tom L."/>
            <person name="Singh A."/>
            <person name="Thomas B.C."/>
            <person name="Baker B.J."/>
            <person name="Piceno Y.M."/>
            <person name="Andersen G.L."/>
            <person name="Banfield J.F."/>
        </authorList>
    </citation>
    <scope>NUCLEOTIDE SEQUENCE [LARGE SCALE GENOMIC DNA]</scope>
    <source>
        <strain evidence="2">46_26</strain>
    </source>
</reference>
<protein>
    <submittedName>
        <fullName evidence="2">Heavy metal binding protein</fullName>
    </submittedName>
</protein>
<evidence type="ECO:0000313" key="2">
    <source>
        <dbReference type="EMBL" id="KUK23631.1"/>
    </source>
</evidence>
<accession>A0A117L308</accession>
<gene>
    <name evidence="2" type="ORF">XD57_0254</name>
</gene>
<organism evidence="2 3">
    <name type="scientific">Thermotoga petrophila</name>
    <dbReference type="NCBI Taxonomy" id="93929"/>
    <lineage>
        <taxon>Bacteria</taxon>
        <taxon>Thermotogati</taxon>
        <taxon>Thermotogota</taxon>
        <taxon>Thermotogae</taxon>
        <taxon>Thermotogales</taxon>
        <taxon>Thermotogaceae</taxon>
        <taxon>Thermotoga</taxon>
    </lineage>
</organism>
<dbReference type="AlphaFoldDB" id="A0A117L308"/>
<dbReference type="InterPro" id="IPR006121">
    <property type="entry name" value="HMA_dom"/>
</dbReference>
<dbReference type="GO" id="GO:0046872">
    <property type="term" value="F:metal ion binding"/>
    <property type="evidence" value="ECO:0007669"/>
    <property type="project" value="InterPro"/>
</dbReference>
<name>A0A117L308_9THEM</name>
<dbReference type="Pfam" id="PF00403">
    <property type="entry name" value="HMA"/>
    <property type="match status" value="1"/>
</dbReference>
<sequence length="63" mass="7223">MLKGAKTEEDYRKVIEVIEKLEGVFDVDYEITAEVVGVDYDDRIISKEQIKNIVDSLGYTLII</sequence>
<dbReference type="Gene3D" id="3.30.70.100">
    <property type="match status" value="1"/>
</dbReference>
<dbReference type="PATRIC" id="fig|93930.3.peg.1037"/>